<dbReference type="KEGG" id="rha:RHA1_ro05216"/>
<dbReference type="PANTHER" id="PTHR24094:SF15">
    <property type="entry name" value="AMP-DEPENDENT SYNTHETASE_LIGASE DOMAIN-CONTAINING PROTEIN-RELATED"/>
    <property type="match status" value="1"/>
</dbReference>
<name>Q0S639_RHOJR</name>
<evidence type="ECO:0000313" key="3">
    <source>
        <dbReference type="EMBL" id="ABG96997.1"/>
    </source>
</evidence>
<protein>
    <recommendedName>
        <fullName evidence="2">Excalibur calcium-binding domain-containing protein</fullName>
    </recommendedName>
</protein>
<dbReference type="HOGENOM" id="CLU_043034_0_0_11"/>
<organism evidence="3 4">
    <name type="scientific">Rhodococcus jostii (strain RHA1)</name>
    <dbReference type="NCBI Taxonomy" id="101510"/>
    <lineage>
        <taxon>Bacteria</taxon>
        <taxon>Bacillati</taxon>
        <taxon>Actinomycetota</taxon>
        <taxon>Actinomycetes</taxon>
        <taxon>Mycobacteriales</taxon>
        <taxon>Nocardiaceae</taxon>
        <taxon>Rhodococcus</taxon>
    </lineage>
</organism>
<reference evidence="4" key="1">
    <citation type="journal article" date="2006" name="Proc. Natl. Acad. Sci. U.S.A.">
        <title>The complete genome of Rhodococcus sp. RHA1 provides insights into a catabolic powerhouse.</title>
        <authorList>
            <person name="McLeod M.P."/>
            <person name="Warren R.L."/>
            <person name="Hsiao W.W.L."/>
            <person name="Araki N."/>
            <person name="Myhre M."/>
            <person name="Fernandes C."/>
            <person name="Miyazawa D."/>
            <person name="Wong W."/>
            <person name="Lillquist A.L."/>
            <person name="Wang D."/>
            <person name="Dosanjh M."/>
            <person name="Hara H."/>
            <person name="Petrescu A."/>
            <person name="Morin R.D."/>
            <person name="Yang G."/>
            <person name="Stott J.M."/>
            <person name="Schein J.E."/>
            <person name="Shin H."/>
            <person name="Smailus D."/>
            <person name="Siddiqui A.S."/>
            <person name="Marra M.A."/>
            <person name="Jones S.J.M."/>
            <person name="Holt R."/>
            <person name="Brinkman F.S.L."/>
            <person name="Miyauchi K."/>
            <person name="Fukuda M."/>
            <person name="Davies J.E."/>
            <person name="Mohn W.W."/>
            <person name="Eltis L.D."/>
        </authorList>
    </citation>
    <scope>NUCLEOTIDE SEQUENCE [LARGE SCALE GENOMIC DNA]</scope>
    <source>
        <strain evidence="4">RHA1</strain>
    </source>
</reference>
<sequence length="360" mass="37059">MTFPPPSSSATRQKWPWITGGIVVVVAAVSFLSPGQDDQSAQATAVSASVAPSVADPTTVRVASSSSTPVPSVLALSPVEPAAAGGADATAALQLLAGLEVKGRAPKTGYDRDLFGQAWTDDVTVEGGHNGCDTRNDILRRDLEQIVFRPGTRDCAVQTGTLLDPYTGNTISFVRGADTSNAVQIDHVVALSDAWQKGAQQLDTATRANFANDPRNLKAVDGPTNQQKSDGDAATWLPPNKSYRCTYVADQVEVKAAYGLWVTQAEHDAIARVLRDCGAAAPAVAPAPTTSTVPEAAPAPVPAPAPAPAPVPFVDTAPPSDVYYKNCSAAKAAGAAPVHIGAPGYGTHLDRDGDGVGCES</sequence>
<accession>Q0S639</accession>
<feature type="region of interest" description="Disordered" evidence="1">
    <location>
        <begin position="214"/>
        <end position="233"/>
    </location>
</feature>
<dbReference type="SMART" id="SM00894">
    <property type="entry name" value="Excalibur"/>
    <property type="match status" value="1"/>
</dbReference>
<dbReference type="RefSeq" id="WP_011597419.1">
    <property type="nucleotide sequence ID" value="NC_008268.1"/>
</dbReference>
<feature type="domain" description="Excalibur calcium-binding" evidence="2">
    <location>
        <begin position="323"/>
        <end position="359"/>
    </location>
</feature>
<proteinExistence type="predicted"/>
<dbReference type="EMBL" id="CP000431">
    <property type="protein sequence ID" value="ABG96997.1"/>
    <property type="molecule type" value="Genomic_DNA"/>
</dbReference>
<dbReference type="OrthoDB" id="5196645at2"/>
<dbReference type="eggNOG" id="COG2356">
    <property type="taxonomic scope" value="Bacteria"/>
</dbReference>
<evidence type="ECO:0000259" key="2">
    <source>
        <dbReference type="SMART" id="SM00894"/>
    </source>
</evidence>
<dbReference type="PANTHER" id="PTHR24094">
    <property type="entry name" value="SECRETED PROTEIN"/>
    <property type="match status" value="1"/>
</dbReference>
<evidence type="ECO:0000256" key="1">
    <source>
        <dbReference type="SAM" id="MobiDB-lite"/>
    </source>
</evidence>
<dbReference type="InterPro" id="IPR011089">
    <property type="entry name" value="GmrSD_C"/>
</dbReference>
<evidence type="ECO:0000313" key="4">
    <source>
        <dbReference type="Proteomes" id="UP000008710"/>
    </source>
</evidence>
<dbReference type="Pfam" id="PF05901">
    <property type="entry name" value="Excalibur"/>
    <property type="match status" value="1"/>
</dbReference>
<dbReference type="AlphaFoldDB" id="Q0S639"/>
<dbReference type="Proteomes" id="UP000008710">
    <property type="component" value="Chromosome"/>
</dbReference>
<dbReference type="eggNOG" id="COG3064">
    <property type="taxonomic scope" value="Bacteria"/>
</dbReference>
<dbReference type="InterPro" id="IPR008613">
    <property type="entry name" value="Excalibur_Ca-bd_domain"/>
</dbReference>
<dbReference type="Pfam" id="PF07510">
    <property type="entry name" value="GmrSD_C"/>
    <property type="match status" value="1"/>
</dbReference>
<dbReference type="PATRIC" id="fig|101510.16.peg.5269"/>
<gene>
    <name evidence="3" type="ordered locus">RHA1_ro05216</name>
</gene>